<dbReference type="RefSeq" id="WP_144261902.1">
    <property type="nucleotide sequence ID" value="NZ_QMDX01000005.1"/>
</dbReference>
<dbReference type="InParanoid" id="A0A554N905"/>
<dbReference type="Pfam" id="PF19842">
    <property type="entry name" value="YqeC"/>
    <property type="match status" value="1"/>
</dbReference>
<evidence type="ECO:0000313" key="2">
    <source>
        <dbReference type="Proteomes" id="UP000319894"/>
    </source>
</evidence>
<organism evidence="1 2">
    <name type="scientific">Haloglomus irregulare</name>
    <dbReference type="NCBI Taxonomy" id="2234134"/>
    <lineage>
        <taxon>Archaea</taxon>
        <taxon>Methanobacteriati</taxon>
        <taxon>Methanobacteriota</taxon>
        <taxon>Stenosarchaea group</taxon>
        <taxon>Halobacteria</taxon>
        <taxon>Halobacteriales</taxon>
        <taxon>Natronomonadaceae</taxon>
        <taxon>Haloglomus</taxon>
    </lineage>
</organism>
<gene>
    <name evidence="1" type="primary">yqeC</name>
    <name evidence="1" type="ORF">DP107_09370</name>
</gene>
<dbReference type="OrthoDB" id="291404at2157"/>
<keyword evidence="2" id="KW-1185">Reference proteome</keyword>
<protein>
    <submittedName>
        <fullName evidence="1">Putative selenium-dependent hydroxylase accessory protein YqeC</fullName>
    </submittedName>
</protein>
<evidence type="ECO:0000313" key="1">
    <source>
        <dbReference type="EMBL" id="TSD13853.1"/>
    </source>
</evidence>
<accession>A0A554N905</accession>
<dbReference type="InterPro" id="IPR017587">
    <property type="entry name" value="YqeC"/>
</dbReference>
<dbReference type="EMBL" id="QMDX01000005">
    <property type="protein sequence ID" value="TSD13853.1"/>
    <property type="molecule type" value="Genomic_DNA"/>
</dbReference>
<dbReference type="Proteomes" id="UP000319894">
    <property type="component" value="Unassembled WGS sequence"/>
</dbReference>
<dbReference type="AlphaFoldDB" id="A0A554N905"/>
<name>A0A554N905_9EURY</name>
<proteinExistence type="predicted"/>
<dbReference type="NCBIfam" id="TIGR03172">
    <property type="entry name" value="selenium cofactor biosynthesis protein YqeC"/>
    <property type="match status" value="1"/>
</dbReference>
<comment type="caution">
    <text evidence="1">The sequence shown here is derived from an EMBL/GenBank/DDBJ whole genome shotgun (WGS) entry which is preliminary data.</text>
</comment>
<reference evidence="1 2" key="1">
    <citation type="submission" date="2018-06" db="EMBL/GenBank/DDBJ databases">
        <title>Natronomonas sp. F16-60 a new haloarchaeon isolated from a solar saltern of Isla Cristina, Huelva, Spain.</title>
        <authorList>
            <person name="Duran-Viseras A."/>
            <person name="Sanchez-Porro C."/>
            <person name="Ventosa A."/>
        </authorList>
    </citation>
    <scope>NUCLEOTIDE SEQUENCE [LARGE SCALE GENOMIC DNA]</scope>
    <source>
        <strain evidence="1 2">F16-60</strain>
    </source>
</reference>
<sequence>MVLVDALAADGLVAVVGAGGKKTTLYRLADRLDRATVSATTRIPAFPDQVATLVETDDPVAALRAADPDDWPLGLVPGWADDVRYEGYDAGTVAAVARAGAERGVDATLVKADGARSRWLKAPADHEPVVPATTDTVIPIASARVVGERLDEEHVHRPARVAAVTGREPGAELTVDDVATVLASPDGGLRAVPADATVVALVNMVDDDALRATGEEIAASVLARSDRVDRVVTARMDEGRVVATFE</sequence>